<name>A0A2A6B9L1_PRIPA</name>
<dbReference type="EnsemblMetazoa" id="PPA35280.1">
    <property type="protein sequence ID" value="PPA35280.1"/>
    <property type="gene ID" value="WBGene00273649"/>
</dbReference>
<accession>A0A8R1YWI1</accession>
<evidence type="ECO:0000313" key="1">
    <source>
        <dbReference type="EnsemblMetazoa" id="PPA35280.1"/>
    </source>
</evidence>
<dbReference type="AlphaFoldDB" id="A0A2A6B9L1"/>
<evidence type="ECO:0000313" key="2">
    <source>
        <dbReference type="Proteomes" id="UP000005239"/>
    </source>
</evidence>
<reference evidence="1" key="2">
    <citation type="submission" date="2022-06" db="UniProtKB">
        <authorList>
            <consortium name="EnsemblMetazoa"/>
        </authorList>
    </citation>
    <scope>IDENTIFICATION</scope>
    <source>
        <strain evidence="1">PS312</strain>
    </source>
</reference>
<accession>A0A2A6B9L1</accession>
<gene>
    <name evidence="1" type="primary">WBGene00273649</name>
</gene>
<sequence>MNSRPIFDFASLYAIHIFICISTMNFLDDLTLAKLPTDIIRIIFTMGHVKTMHCTKQISPNWNAPALEFLEKNRSRLPPIDRVSIDFTVDSPKADAIIQGRYYHYFGLRTMAECAEGFDINARHERNHSDDRIAWIFRRASRIELLQLNMEQTLPNKLGALTHRLECVPVQKLTIDNIESLDISNRDAVVNFLRAHDVIRIKAKSRVDNKEEIRDFVVKAVECVNEMDLHLSTPRVVEVEADDVCIDDKVEVVGGLIDVAVFEDAPADAGVVETKETGARAASAVLIPVRLAFITEIPSVHTKHQPVLHEENFIGPW</sequence>
<keyword evidence="2" id="KW-1185">Reference proteome</keyword>
<proteinExistence type="predicted"/>
<protein>
    <submittedName>
        <fullName evidence="1">Uncharacterized protein</fullName>
    </submittedName>
</protein>
<reference evidence="2" key="1">
    <citation type="journal article" date="2008" name="Nat. Genet.">
        <title>The Pristionchus pacificus genome provides a unique perspective on nematode lifestyle and parasitism.</title>
        <authorList>
            <person name="Dieterich C."/>
            <person name="Clifton S.W."/>
            <person name="Schuster L.N."/>
            <person name="Chinwalla A."/>
            <person name="Delehaunty K."/>
            <person name="Dinkelacker I."/>
            <person name="Fulton L."/>
            <person name="Fulton R."/>
            <person name="Godfrey J."/>
            <person name="Minx P."/>
            <person name="Mitreva M."/>
            <person name="Roeseler W."/>
            <person name="Tian H."/>
            <person name="Witte H."/>
            <person name="Yang S.P."/>
            <person name="Wilson R.K."/>
            <person name="Sommer R.J."/>
        </authorList>
    </citation>
    <scope>NUCLEOTIDE SEQUENCE [LARGE SCALE GENOMIC DNA]</scope>
    <source>
        <strain evidence="2">PS312</strain>
    </source>
</reference>
<organism evidence="1 2">
    <name type="scientific">Pristionchus pacificus</name>
    <name type="common">Parasitic nematode worm</name>
    <dbReference type="NCBI Taxonomy" id="54126"/>
    <lineage>
        <taxon>Eukaryota</taxon>
        <taxon>Metazoa</taxon>
        <taxon>Ecdysozoa</taxon>
        <taxon>Nematoda</taxon>
        <taxon>Chromadorea</taxon>
        <taxon>Rhabditida</taxon>
        <taxon>Rhabditina</taxon>
        <taxon>Diplogasteromorpha</taxon>
        <taxon>Diplogasteroidea</taxon>
        <taxon>Neodiplogasteridae</taxon>
        <taxon>Pristionchus</taxon>
    </lineage>
</organism>
<dbReference type="Proteomes" id="UP000005239">
    <property type="component" value="Unassembled WGS sequence"/>
</dbReference>